<dbReference type="AlphaFoldDB" id="A0A8X6R0Y4"/>
<evidence type="ECO:0000313" key="1">
    <source>
        <dbReference type="EMBL" id="GFU47400.1"/>
    </source>
</evidence>
<sequence length="146" mass="16677">MNLLLPNHSTSRNKKELILRITEDNIKRNEDGTLDESKSIRMQHQNDNENINETLPDETELFNEIETLRKQVELLSNCSYISLPPPFPPSQIDPSITTILAKLMESQKLVLYKHLNTSNVIQITSTNETANSIQMFKGEVIDNALN</sequence>
<organism evidence="1 2">
    <name type="scientific">Nephila pilipes</name>
    <name type="common">Giant wood spider</name>
    <name type="synonym">Nephila maculata</name>
    <dbReference type="NCBI Taxonomy" id="299642"/>
    <lineage>
        <taxon>Eukaryota</taxon>
        <taxon>Metazoa</taxon>
        <taxon>Ecdysozoa</taxon>
        <taxon>Arthropoda</taxon>
        <taxon>Chelicerata</taxon>
        <taxon>Arachnida</taxon>
        <taxon>Araneae</taxon>
        <taxon>Araneomorphae</taxon>
        <taxon>Entelegynae</taxon>
        <taxon>Araneoidea</taxon>
        <taxon>Nephilidae</taxon>
        <taxon>Nephila</taxon>
    </lineage>
</organism>
<comment type="caution">
    <text evidence="1">The sequence shown here is derived from an EMBL/GenBank/DDBJ whole genome shotgun (WGS) entry which is preliminary data.</text>
</comment>
<proteinExistence type="predicted"/>
<name>A0A8X6R0Y4_NEPPI</name>
<reference evidence="1" key="1">
    <citation type="submission" date="2020-08" db="EMBL/GenBank/DDBJ databases">
        <title>Multicomponent nature underlies the extraordinary mechanical properties of spider dragline silk.</title>
        <authorList>
            <person name="Kono N."/>
            <person name="Nakamura H."/>
            <person name="Mori M."/>
            <person name="Yoshida Y."/>
            <person name="Ohtoshi R."/>
            <person name="Malay A.D."/>
            <person name="Moran D.A.P."/>
            <person name="Tomita M."/>
            <person name="Numata K."/>
            <person name="Arakawa K."/>
        </authorList>
    </citation>
    <scope>NUCLEOTIDE SEQUENCE</scope>
</reference>
<gene>
    <name evidence="1" type="ORF">NPIL_82461</name>
</gene>
<dbReference type="Proteomes" id="UP000887013">
    <property type="component" value="Unassembled WGS sequence"/>
</dbReference>
<dbReference type="EMBL" id="BMAW01086450">
    <property type="protein sequence ID" value="GFU47400.1"/>
    <property type="molecule type" value="Genomic_DNA"/>
</dbReference>
<accession>A0A8X6R0Y4</accession>
<evidence type="ECO:0000313" key="2">
    <source>
        <dbReference type="Proteomes" id="UP000887013"/>
    </source>
</evidence>
<protein>
    <submittedName>
        <fullName evidence="1">Uncharacterized protein</fullName>
    </submittedName>
</protein>
<keyword evidence="2" id="KW-1185">Reference proteome</keyword>